<feature type="domain" description="FAD dependent oxidoreductase" evidence="3">
    <location>
        <begin position="30"/>
        <end position="436"/>
    </location>
</feature>
<sequence>MMTTNHMTDHGLTEREQVEQASVPSTPNADITVIGAGIIGLANAIALQKAGFRVRVIDKQGVAAGASFGNAGHFATEQVFPLADPAMLPKLPGMLLDPLGPFRIQPRYFLKALPWFMRFLVNMLPARRAHNSAAIKALNQKSISAWQQLVSDCACPELLKLEGSLLVFEQTPSIEVERVYQSYRAAGVAVKLLSGDEVRGLEPDLSPNIKHGLWFTDVGHTQDPTELCQRLATQFSKQGGELVIGEVTGLRYVDKAIEGGKYEKDEQGEQAVSVCVADGANYQSDKLLLSAGAWSKPLARQLGFKVPLETERGYHLMMPQQSRLQRPVASFERKFIITPMSRGTCLAGTVEFGGLKAPLVEARADCLLPHAKALLPGVLAGAKTSQGERWMGFRPSLPDSLPVLGASPKSDKIFFAFGHQHLGLTWAAFGAELMAKTIKGEKPLVDMSPYRIDRF</sequence>
<dbReference type="Proteomes" id="UP000474778">
    <property type="component" value="Unassembled WGS sequence"/>
</dbReference>
<accession>A0A6L7I1I3</accession>
<dbReference type="Gene3D" id="3.30.9.10">
    <property type="entry name" value="D-Amino Acid Oxidase, subunit A, domain 2"/>
    <property type="match status" value="1"/>
</dbReference>
<evidence type="ECO:0000313" key="4">
    <source>
        <dbReference type="EMBL" id="MXR69151.1"/>
    </source>
</evidence>
<name>A0A6L7I1I3_9GAMM</name>
<dbReference type="InterPro" id="IPR006076">
    <property type="entry name" value="FAD-dep_OxRdtase"/>
</dbReference>
<dbReference type="SUPFAM" id="SSF54373">
    <property type="entry name" value="FAD-linked reductases, C-terminal domain"/>
    <property type="match status" value="1"/>
</dbReference>
<evidence type="ECO:0000256" key="2">
    <source>
        <dbReference type="SAM" id="MobiDB-lite"/>
    </source>
</evidence>
<protein>
    <submittedName>
        <fullName evidence="4">FAD-dependent oxidoreductase</fullName>
    </submittedName>
</protein>
<dbReference type="GO" id="GO:0016491">
    <property type="term" value="F:oxidoreductase activity"/>
    <property type="evidence" value="ECO:0007669"/>
    <property type="project" value="UniProtKB-KW"/>
</dbReference>
<dbReference type="GO" id="GO:0005737">
    <property type="term" value="C:cytoplasm"/>
    <property type="evidence" value="ECO:0007669"/>
    <property type="project" value="TreeGrafter"/>
</dbReference>
<evidence type="ECO:0000259" key="3">
    <source>
        <dbReference type="Pfam" id="PF01266"/>
    </source>
</evidence>
<dbReference type="PANTHER" id="PTHR13847:SF289">
    <property type="entry name" value="GLYCINE OXIDASE"/>
    <property type="match status" value="1"/>
</dbReference>
<dbReference type="RefSeq" id="WP_160796056.1">
    <property type="nucleotide sequence ID" value="NZ_WRPA01000008.1"/>
</dbReference>
<dbReference type="SUPFAM" id="SSF51905">
    <property type="entry name" value="FAD/NAD(P)-binding domain"/>
    <property type="match status" value="1"/>
</dbReference>
<evidence type="ECO:0000313" key="5">
    <source>
        <dbReference type="Proteomes" id="UP000474778"/>
    </source>
</evidence>
<dbReference type="Pfam" id="PF01266">
    <property type="entry name" value="DAO"/>
    <property type="match status" value="1"/>
</dbReference>
<feature type="region of interest" description="Disordered" evidence="2">
    <location>
        <begin position="1"/>
        <end position="24"/>
    </location>
</feature>
<keyword evidence="1" id="KW-0560">Oxidoreductase</keyword>
<dbReference type="Gene3D" id="3.50.50.60">
    <property type="entry name" value="FAD/NAD(P)-binding domain"/>
    <property type="match status" value="2"/>
</dbReference>
<proteinExistence type="predicted"/>
<dbReference type="AlphaFoldDB" id="A0A6L7I1I3"/>
<gene>
    <name evidence="4" type="ORF">GNT65_10765</name>
</gene>
<reference evidence="4 5" key="1">
    <citation type="submission" date="2019-12" db="EMBL/GenBank/DDBJ databases">
        <title>Shewanella insulae sp. nov., isolated from a tidal flat.</title>
        <authorList>
            <person name="Yoon J.-H."/>
        </authorList>
    </citation>
    <scope>NUCLEOTIDE SEQUENCE [LARGE SCALE GENOMIC DNA]</scope>
    <source>
        <strain evidence="4 5">JBTF-M18</strain>
    </source>
</reference>
<evidence type="ECO:0000256" key="1">
    <source>
        <dbReference type="ARBA" id="ARBA00023002"/>
    </source>
</evidence>
<feature type="compositionally biased region" description="Basic and acidic residues" evidence="2">
    <location>
        <begin position="7"/>
        <end position="18"/>
    </location>
</feature>
<dbReference type="InterPro" id="IPR036188">
    <property type="entry name" value="FAD/NAD-bd_sf"/>
</dbReference>
<dbReference type="EMBL" id="WRPA01000008">
    <property type="protein sequence ID" value="MXR69151.1"/>
    <property type="molecule type" value="Genomic_DNA"/>
</dbReference>
<comment type="caution">
    <text evidence="4">The sequence shown here is derived from an EMBL/GenBank/DDBJ whole genome shotgun (WGS) entry which is preliminary data.</text>
</comment>
<dbReference type="PANTHER" id="PTHR13847">
    <property type="entry name" value="SARCOSINE DEHYDROGENASE-RELATED"/>
    <property type="match status" value="1"/>
</dbReference>
<keyword evidence="5" id="KW-1185">Reference proteome</keyword>
<organism evidence="4 5">
    <name type="scientific">Shewanella insulae</name>
    <dbReference type="NCBI Taxonomy" id="2681496"/>
    <lineage>
        <taxon>Bacteria</taxon>
        <taxon>Pseudomonadati</taxon>
        <taxon>Pseudomonadota</taxon>
        <taxon>Gammaproteobacteria</taxon>
        <taxon>Alteromonadales</taxon>
        <taxon>Shewanellaceae</taxon>
        <taxon>Shewanella</taxon>
    </lineage>
</organism>